<reference evidence="2 3" key="1">
    <citation type="submission" date="2018-07" db="EMBL/GenBank/DDBJ databases">
        <title>Genome sequence of Nitratireductor thuwali#1536.</title>
        <authorList>
            <person name="Michoud G."/>
            <person name="Merlino G."/>
            <person name="Sefrji F.O."/>
            <person name="Daffonchio D."/>
        </authorList>
    </citation>
    <scope>NUCLEOTIDE SEQUENCE [LARGE SCALE GENOMIC DNA]</scope>
    <source>
        <strain evidence="3">Nit1536</strain>
    </source>
</reference>
<evidence type="ECO:0000313" key="3">
    <source>
        <dbReference type="Proteomes" id="UP001342418"/>
    </source>
</evidence>
<gene>
    <name evidence="2" type="ORF">NTH_01005</name>
</gene>
<proteinExistence type="predicted"/>
<dbReference type="RefSeq" id="WP_338528971.1">
    <property type="nucleotide sequence ID" value="NZ_CP030941.1"/>
</dbReference>
<dbReference type="GO" id="GO:0016740">
    <property type="term" value="F:transferase activity"/>
    <property type="evidence" value="ECO:0007669"/>
    <property type="project" value="UniProtKB-KW"/>
</dbReference>
<keyword evidence="2" id="KW-0808">Transferase</keyword>
<dbReference type="InterPro" id="IPR029057">
    <property type="entry name" value="PRTase-like"/>
</dbReference>
<dbReference type="Gene3D" id="3.30.1310.20">
    <property type="entry name" value="PRTase-like"/>
    <property type="match status" value="1"/>
</dbReference>
<dbReference type="EMBL" id="CP030941">
    <property type="protein sequence ID" value="UUP16558.1"/>
    <property type="molecule type" value="Genomic_DNA"/>
</dbReference>
<keyword evidence="3" id="KW-1185">Reference proteome</keyword>
<dbReference type="CDD" id="cd06223">
    <property type="entry name" value="PRTases_typeI"/>
    <property type="match status" value="1"/>
</dbReference>
<feature type="domain" description="Phosphoribosyltransferase" evidence="1">
    <location>
        <begin position="17"/>
        <end position="186"/>
    </location>
</feature>
<dbReference type="Pfam" id="PF00156">
    <property type="entry name" value="Pribosyltran"/>
    <property type="match status" value="1"/>
</dbReference>
<name>A0ABY5MIP5_9HYPH</name>
<dbReference type="InterPro" id="IPR000836">
    <property type="entry name" value="PRTase_dom"/>
</dbReference>
<dbReference type="SUPFAM" id="SSF53271">
    <property type="entry name" value="PRTase-like"/>
    <property type="match status" value="1"/>
</dbReference>
<accession>A0ABY5MIP5</accession>
<evidence type="ECO:0000313" key="2">
    <source>
        <dbReference type="EMBL" id="UUP16558.1"/>
    </source>
</evidence>
<dbReference type="Proteomes" id="UP001342418">
    <property type="component" value="Chromosome"/>
</dbReference>
<organism evidence="2 3">
    <name type="scientific">Nitratireductor thuwali</name>
    <dbReference type="NCBI Taxonomy" id="2267699"/>
    <lineage>
        <taxon>Bacteria</taxon>
        <taxon>Pseudomonadati</taxon>
        <taxon>Pseudomonadota</taxon>
        <taxon>Alphaproteobacteria</taxon>
        <taxon>Hyphomicrobiales</taxon>
        <taxon>Phyllobacteriaceae</taxon>
        <taxon>Nitratireductor</taxon>
    </lineage>
</organism>
<protein>
    <submittedName>
        <fullName evidence="2">Phosphoribosyl transferase</fullName>
    </submittedName>
</protein>
<sequence length="224" mass="24252">MFEARDVFADRQDAGRRLATAVAKYADANPLVLALPRGGVPVGFEVASALGATLDILIVRKIGAPGHAEYGIGAVVDGANPQVVLNEEAMRIVRPSSDYLEAEKNRQLAEIERRRETYMEGRPPVPVEDRTVILVDDGIATGGTVKAALRSLRRAGARRIILAVPVAPPDTIEALAQEADEIVCLSTPEAFRAVGLHYENFEQTSDEEVVSLLHRARSIPVRPQ</sequence>
<dbReference type="Gene3D" id="3.40.50.2020">
    <property type="match status" value="1"/>
</dbReference>
<evidence type="ECO:0000259" key="1">
    <source>
        <dbReference type="Pfam" id="PF00156"/>
    </source>
</evidence>